<sequence length="255" mass="28604">SFRPIVLLNTLGKLVEKMLSRRLQFDGVARDAFEQNQFGGVAQRSTEDAGIYLTHLVRAGWAEGYQTSVVAFDIAQFFPSLNHQVLLEIISRSGFPTQVVNFFRSYLVGRKTTYKWNAFSSGSLEADVGVGQGSALSPVLSALYLAPVMKLFRSSEIGSKVDLMSYVDDGTLIARSSRLEDNLPLLKEAYGWIFRTFTSLGLVLEHDKSEVFHFSRSRGYNPLPIDLGFAPHTGDSPLRPKATWRYLGFFFDRKL</sequence>
<feature type="domain" description="Reverse transcriptase" evidence="1">
    <location>
        <begin position="1"/>
        <end position="251"/>
    </location>
</feature>
<dbReference type="GO" id="GO:0003964">
    <property type="term" value="F:RNA-directed DNA polymerase activity"/>
    <property type="evidence" value="ECO:0007669"/>
    <property type="project" value="UniProtKB-KW"/>
</dbReference>
<dbReference type="InterPro" id="IPR043502">
    <property type="entry name" value="DNA/RNA_pol_sf"/>
</dbReference>
<evidence type="ECO:0000259" key="1">
    <source>
        <dbReference type="PROSITE" id="PS50878"/>
    </source>
</evidence>
<reference evidence="2" key="1">
    <citation type="journal article" date="2002" name="Biosci. Biotechnol. Biochem.">
        <title>Genetic evidence that two types of retroelements evolved through different pathways in ectomycorrhizal homobasidiomycetes Tricholoma spp.</title>
        <authorList>
            <person name="Murata H."/>
            <person name="Babasaki K."/>
            <person name="Miyazaki Y."/>
            <person name="Yamada A."/>
        </authorList>
    </citation>
    <scope>NUCLEOTIDE SEQUENCE</scope>
</reference>
<organism evidence="2">
    <name type="scientific">Tricholoma magnivelare</name>
    <dbReference type="NCBI Taxonomy" id="113600"/>
    <lineage>
        <taxon>Eukaryota</taxon>
        <taxon>Fungi</taxon>
        <taxon>Dikarya</taxon>
        <taxon>Basidiomycota</taxon>
        <taxon>Agaricomycotina</taxon>
        <taxon>Agaricomycetes</taxon>
        <taxon>Agaricomycetidae</taxon>
        <taxon>Agaricales</taxon>
        <taxon>Tricholomatineae</taxon>
        <taxon>Tricholomataceae</taxon>
        <taxon>Tricholoma</taxon>
    </lineage>
</organism>
<feature type="non-terminal residue" evidence="2">
    <location>
        <position position="1"/>
    </location>
</feature>
<keyword evidence="2" id="KW-0808">Transferase</keyword>
<feature type="non-terminal residue" evidence="2">
    <location>
        <position position="255"/>
    </location>
</feature>
<keyword evidence="2" id="KW-0695">RNA-directed DNA polymerase</keyword>
<dbReference type="Pfam" id="PF00078">
    <property type="entry name" value="RVT_1"/>
    <property type="match status" value="1"/>
</dbReference>
<evidence type="ECO:0000313" key="2">
    <source>
        <dbReference type="EMBL" id="BAB91431.1"/>
    </source>
</evidence>
<dbReference type="EMBL" id="AB078759">
    <property type="protein sequence ID" value="BAB91431.1"/>
    <property type="molecule type" value="Genomic_DNA"/>
</dbReference>
<protein>
    <submittedName>
        <fullName evidence="2">MarY2N-like reverse transcriptase</fullName>
    </submittedName>
</protein>
<dbReference type="PANTHER" id="PTHR33481:SF1">
    <property type="entry name" value="ENDONUCLEASE_EXONUCLEASE_PHOSPHATASE DOMAIN-CONTAINING PROTEIN-RELATED"/>
    <property type="match status" value="1"/>
</dbReference>
<dbReference type="SUPFAM" id="SSF56672">
    <property type="entry name" value="DNA/RNA polymerases"/>
    <property type="match status" value="1"/>
</dbReference>
<dbReference type="PROSITE" id="PS50878">
    <property type="entry name" value="RT_POL"/>
    <property type="match status" value="1"/>
</dbReference>
<gene>
    <name evidence="2" type="primary">pol</name>
</gene>
<dbReference type="PANTHER" id="PTHR33481">
    <property type="entry name" value="REVERSE TRANSCRIPTASE"/>
    <property type="match status" value="1"/>
</dbReference>
<dbReference type="AlphaFoldDB" id="Q8NKH5"/>
<dbReference type="InterPro" id="IPR000477">
    <property type="entry name" value="RT_dom"/>
</dbReference>
<accession>Q8NKH5</accession>
<name>Q8NKH5_9AGAR</name>
<proteinExistence type="predicted"/>
<keyword evidence="2" id="KW-0548">Nucleotidyltransferase</keyword>
<dbReference type="CDD" id="cd01650">
    <property type="entry name" value="RT_nLTR_like"/>
    <property type="match status" value="1"/>
</dbReference>